<feature type="domain" description="F-box" evidence="1">
    <location>
        <begin position="6"/>
        <end position="53"/>
    </location>
</feature>
<dbReference type="Pfam" id="PF00646">
    <property type="entry name" value="F-box"/>
    <property type="match status" value="1"/>
</dbReference>
<dbReference type="EMBL" id="HBUE01220160">
    <property type="protein sequence ID" value="CAG6539177.1"/>
    <property type="molecule type" value="Transcribed_RNA"/>
</dbReference>
<dbReference type="SMART" id="SM00256">
    <property type="entry name" value="FBOX"/>
    <property type="match status" value="1"/>
</dbReference>
<name>A0A8D8HRW1_CULPI</name>
<dbReference type="PROSITE" id="PS50181">
    <property type="entry name" value="FBOX"/>
    <property type="match status" value="1"/>
</dbReference>
<reference evidence="2" key="1">
    <citation type="submission" date="2021-05" db="EMBL/GenBank/DDBJ databases">
        <authorList>
            <person name="Alioto T."/>
            <person name="Alioto T."/>
            <person name="Gomez Garrido J."/>
        </authorList>
    </citation>
    <scope>NUCLEOTIDE SEQUENCE</scope>
</reference>
<dbReference type="InterPro" id="IPR001810">
    <property type="entry name" value="F-box_dom"/>
</dbReference>
<organism evidence="2">
    <name type="scientific">Culex pipiens</name>
    <name type="common">House mosquito</name>
    <dbReference type="NCBI Taxonomy" id="7175"/>
    <lineage>
        <taxon>Eukaryota</taxon>
        <taxon>Metazoa</taxon>
        <taxon>Ecdysozoa</taxon>
        <taxon>Arthropoda</taxon>
        <taxon>Hexapoda</taxon>
        <taxon>Insecta</taxon>
        <taxon>Pterygota</taxon>
        <taxon>Neoptera</taxon>
        <taxon>Endopterygota</taxon>
        <taxon>Diptera</taxon>
        <taxon>Nematocera</taxon>
        <taxon>Culicoidea</taxon>
        <taxon>Culicidae</taxon>
        <taxon>Culicinae</taxon>
        <taxon>Culicini</taxon>
        <taxon>Culex</taxon>
        <taxon>Culex</taxon>
    </lineage>
</organism>
<dbReference type="EMBL" id="HBUE01326771">
    <property type="protein sequence ID" value="CAG6591204.1"/>
    <property type="molecule type" value="Transcribed_RNA"/>
</dbReference>
<dbReference type="SUPFAM" id="SSF81383">
    <property type="entry name" value="F-box domain"/>
    <property type="match status" value="1"/>
</dbReference>
<proteinExistence type="predicted"/>
<dbReference type="AlphaFoldDB" id="A0A8D8HRW1"/>
<evidence type="ECO:0000313" key="2">
    <source>
        <dbReference type="EMBL" id="CAG6539177.1"/>
    </source>
</evidence>
<dbReference type="Gene3D" id="3.80.10.10">
    <property type="entry name" value="Ribonuclease Inhibitor"/>
    <property type="match status" value="1"/>
</dbReference>
<dbReference type="SUPFAM" id="SSF52047">
    <property type="entry name" value="RNI-like"/>
    <property type="match status" value="1"/>
</dbReference>
<sequence>MASAKPDIVSRVPSNVWEQIFGHVSVLQLLEFRLICRSWRSIVDGCPALMKRILLKFPEGFVLDREYEHLVPARNLSLEKVQIMAVGGWWPKFAERLGFLSLKGCGICVSTLLKALEPMANLKVLRLSEMEMWKSSELAVDFELKQVEELTVDDLDEEMFCFLAPLFTQLKWIDMPRLYEVYEPGVSESIIIDTLRSLQQTLEGVSIDYSPTILDEILRMKQLTHLKVRTGDMNNLELTEIGTELTNLKCIQVCLSSSTEIPTFLETMPNLEEICLISEQGELDFAELKNPKLRRFKCFGIQPIVSSLFRYLESSPNITEICFDHCRFPSEVEIFSVLELFCQTLRRLELRLLYVNPGNYHLSKCFGWIAARWTRLF</sequence>
<dbReference type="InterPro" id="IPR036047">
    <property type="entry name" value="F-box-like_dom_sf"/>
</dbReference>
<dbReference type="InterPro" id="IPR032675">
    <property type="entry name" value="LRR_dom_sf"/>
</dbReference>
<protein>
    <submittedName>
        <fullName evidence="2">(northern house mosquito) hypothetical protein</fullName>
    </submittedName>
</protein>
<accession>A0A8D8HRW1</accession>
<evidence type="ECO:0000259" key="1">
    <source>
        <dbReference type="PROSITE" id="PS50181"/>
    </source>
</evidence>
<dbReference type="Gene3D" id="1.20.1280.50">
    <property type="match status" value="1"/>
</dbReference>